<dbReference type="STRING" id="1279009.ADICEAN_01930"/>
<dbReference type="GO" id="GO:0005737">
    <property type="term" value="C:cytoplasm"/>
    <property type="evidence" value="ECO:0007669"/>
    <property type="project" value="UniProtKB-SubCell"/>
</dbReference>
<comment type="subcellular location">
    <subcellularLocation>
        <location evidence="1">Cytoplasm</location>
    </subcellularLocation>
</comment>
<dbReference type="InterPro" id="IPR012312">
    <property type="entry name" value="Hemerythrin-like"/>
</dbReference>
<dbReference type="GO" id="GO:0046872">
    <property type="term" value="F:metal ion binding"/>
    <property type="evidence" value="ECO:0007669"/>
    <property type="project" value="UniProtKB-KW"/>
</dbReference>
<gene>
    <name evidence="6" type="primary">ytfE_1</name>
    <name evidence="6" type="ORF">ADICEAN_01930</name>
</gene>
<evidence type="ECO:0000256" key="4">
    <source>
        <dbReference type="ARBA" id="ARBA00023004"/>
    </source>
</evidence>
<evidence type="ECO:0000313" key="7">
    <source>
        <dbReference type="Proteomes" id="UP000011910"/>
    </source>
</evidence>
<evidence type="ECO:0000256" key="2">
    <source>
        <dbReference type="ARBA" id="ARBA00022490"/>
    </source>
</evidence>
<keyword evidence="7" id="KW-1185">Reference proteome</keyword>
<dbReference type="InterPro" id="IPR019903">
    <property type="entry name" value="RIC_family"/>
</dbReference>
<dbReference type="Pfam" id="PF01814">
    <property type="entry name" value="Hemerythrin"/>
    <property type="match status" value="1"/>
</dbReference>
<evidence type="ECO:0000256" key="1">
    <source>
        <dbReference type="ARBA" id="ARBA00004496"/>
    </source>
</evidence>
<dbReference type="Gene3D" id="1.20.120.520">
    <property type="entry name" value="nmb1532 protein domain like"/>
    <property type="match status" value="1"/>
</dbReference>
<keyword evidence="4" id="KW-0408">Iron</keyword>
<evidence type="ECO:0000313" key="6">
    <source>
        <dbReference type="EMBL" id="EMR02957.1"/>
    </source>
</evidence>
<reference evidence="6 7" key="1">
    <citation type="journal article" date="2013" name="Genome Announc.">
        <title>Draft Genome Sequence of Cesiribacter andamanensis Strain AMV16T, Isolated from a Soil Sample from a Mud Volcano in the Andaman Islands, India.</title>
        <authorList>
            <person name="Shivaji S."/>
            <person name="Ara S."/>
            <person name="Begum Z."/>
            <person name="Srinivas T.N."/>
            <person name="Singh A."/>
            <person name="Kumar Pinnaka A."/>
        </authorList>
    </citation>
    <scope>NUCLEOTIDE SEQUENCE [LARGE SCALE GENOMIC DNA]</scope>
    <source>
        <strain evidence="6 7">AMV16</strain>
    </source>
</reference>
<name>M7N6P6_9BACT</name>
<keyword evidence="3" id="KW-0479">Metal-binding</keyword>
<evidence type="ECO:0000256" key="3">
    <source>
        <dbReference type="ARBA" id="ARBA00022723"/>
    </source>
</evidence>
<dbReference type="AlphaFoldDB" id="M7N6P6"/>
<accession>M7N6P6</accession>
<keyword evidence="2" id="KW-0963">Cytoplasm</keyword>
<dbReference type="PANTHER" id="PTHR36438">
    <property type="entry name" value="IRON-SULFUR CLUSTER REPAIR PROTEIN YTFE"/>
    <property type="match status" value="1"/>
</dbReference>
<evidence type="ECO:0000259" key="5">
    <source>
        <dbReference type="Pfam" id="PF01814"/>
    </source>
</evidence>
<comment type="caution">
    <text evidence="6">The sequence shown here is derived from an EMBL/GenBank/DDBJ whole genome shotgun (WGS) entry which is preliminary data.</text>
</comment>
<dbReference type="PANTHER" id="PTHR36438:SF1">
    <property type="entry name" value="IRON-SULFUR CLUSTER REPAIR PROTEIN YTFE"/>
    <property type="match status" value="1"/>
</dbReference>
<organism evidence="6 7">
    <name type="scientific">Cesiribacter andamanensis AMV16</name>
    <dbReference type="NCBI Taxonomy" id="1279009"/>
    <lineage>
        <taxon>Bacteria</taxon>
        <taxon>Pseudomonadati</taxon>
        <taxon>Bacteroidota</taxon>
        <taxon>Cytophagia</taxon>
        <taxon>Cytophagales</taxon>
        <taxon>Cesiribacteraceae</taxon>
        <taxon>Cesiribacter</taxon>
    </lineage>
</organism>
<dbReference type="EMBL" id="AODQ01000040">
    <property type="protein sequence ID" value="EMR02957.1"/>
    <property type="molecule type" value="Genomic_DNA"/>
</dbReference>
<dbReference type="Proteomes" id="UP000011910">
    <property type="component" value="Unassembled WGS sequence"/>
</dbReference>
<protein>
    <submittedName>
        <fullName evidence="6">Regulator of cell morphogenesis and NO signaling</fullName>
    </submittedName>
</protein>
<dbReference type="eggNOG" id="COG2846">
    <property type="taxonomic scope" value="Bacteria"/>
</dbReference>
<sequence>MLFPYVRRICQIKKQERVMELPPFGTVRNPIRMMEQEHESAGEGLEKIREITDNYTLPADACTTYRLAFQALQDFEADLHQHIHLENNILFPKALMLEEELLKEV</sequence>
<dbReference type="PATRIC" id="fig|1279009.4.peg.1960"/>
<proteinExistence type="predicted"/>
<feature type="domain" description="Hemerythrin-like" evidence="5">
    <location>
        <begin position="26"/>
        <end position="94"/>
    </location>
</feature>